<dbReference type="PROSITE" id="PS01124">
    <property type="entry name" value="HTH_ARAC_FAMILY_2"/>
    <property type="match status" value="1"/>
</dbReference>
<dbReference type="PRINTS" id="PR00032">
    <property type="entry name" value="HTHARAC"/>
</dbReference>
<name>A0ABX9XEZ1_9FLAO</name>
<dbReference type="InterPro" id="IPR053142">
    <property type="entry name" value="PchR_regulatory_protein"/>
</dbReference>
<dbReference type="InterPro" id="IPR018060">
    <property type="entry name" value="HTH_AraC"/>
</dbReference>
<comment type="caution">
    <text evidence="5">The sequence shown here is derived from an EMBL/GenBank/DDBJ whole genome shotgun (WGS) entry which is preliminary data.</text>
</comment>
<dbReference type="SMART" id="SM00342">
    <property type="entry name" value="HTH_ARAC"/>
    <property type="match status" value="1"/>
</dbReference>
<dbReference type="Pfam" id="PF12833">
    <property type="entry name" value="HTH_18"/>
    <property type="match status" value="1"/>
</dbReference>
<sequence length="341" mass="40708">MNIIFNYSKFNLILRKSTSHYQPRVIIFELLVILRRTFILRSCTMAVKMCCMRSQSKSEHLFISEDIKIIMQEDLCSDQSFKSYMLEGKSSFNLIFMLSDGINLEGHDCDTQFLFRKNQYILHYSSKEGVAELWTENQEILRYLHIQINYQYIFNLINPKLNRENAEILENMIHNNFIFLHKETPPDMTVEMHMIVKEILGYSKRGIMQKLFIEAKIIKLLILIFEQFNEKNILEDTPKTPEMIRKFIDENYHRNIKAEEIGKYIGMNQNVIRKEFKARYHTTIAHYISELRMLKARKLITNKEIMIKEIAIECGYEYLQNFTRAFKKKFGVSPESLRTNK</sequence>
<accession>A0ABX9XEZ1</accession>
<evidence type="ECO:0000256" key="1">
    <source>
        <dbReference type="ARBA" id="ARBA00023015"/>
    </source>
</evidence>
<keyword evidence="1" id="KW-0805">Transcription regulation</keyword>
<feature type="domain" description="HTH araC/xylS-type" evidence="4">
    <location>
        <begin position="242"/>
        <end position="340"/>
    </location>
</feature>
<dbReference type="Proteomes" id="UP000281899">
    <property type="component" value="Unassembled WGS sequence"/>
</dbReference>
<dbReference type="InterPro" id="IPR018062">
    <property type="entry name" value="HTH_AraC-typ_CS"/>
</dbReference>
<dbReference type="Gene3D" id="1.10.10.60">
    <property type="entry name" value="Homeodomain-like"/>
    <property type="match status" value="2"/>
</dbReference>
<evidence type="ECO:0000313" key="6">
    <source>
        <dbReference type="Proteomes" id="UP000281899"/>
    </source>
</evidence>
<keyword evidence="2" id="KW-0238">DNA-binding</keyword>
<dbReference type="InterPro" id="IPR020449">
    <property type="entry name" value="Tscrpt_reg_AraC-type_HTH"/>
</dbReference>
<evidence type="ECO:0000313" key="5">
    <source>
        <dbReference type="EMBL" id="ROH96951.1"/>
    </source>
</evidence>
<dbReference type="EMBL" id="RJTW01000001">
    <property type="protein sequence ID" value="ROH96951.1"/>
    <property type="molecule type" value="Genomic_DNA"/>
</dbReference>
<dbReference type="PROSITE" id="PS00041">
    <property type="entry name" value="HTH_ARAC_FAMILY_1"/>
    <property type="match status" value="1"/>
</dbReference>
<keyword evidence="6" id="KW-1185">Reference proteome</keyword>
<organism evidence="5 6">
    <name type="scientific">Chryseobacterium cucumeris</name>
    <dbReference type="NCBI Taxonomy" id="1813611"/>
    <lineage>
        <taxon>Bacteria</taxon>
        <taxon>Pseudomonadati</taxon>
        <taxon>Bacteroidota</taxon>
        <taxon>Flavobacteriia</taxon>
        <taxon>Flavobacteriales</taxon>
        <taxon>Weeksellaceae</taxon>
        <taxon>Chryseobacterium group</taxon>
        <taxon>Chryseobacterium</taxon>
    </lineage>
</organism>
<dbReference type="PANTHER" id="PTHR47893">
    <property type="entry name" value="REGULATORY PROTEIN PCHR"/>
    <property type="match status" value="1"/>
</dbReference>
<evidence type="ECO:0000259" key="4">
    <source>
        <dbReference type="PROSITE" id="PS01124"/>
    </source>
</evidence>
<dbReference type="SUPFAM" id="SSF46689">
    <property type="entry name" value="Homeodomain-like"/>
    <property type="match status" value="1"/>
</dbReference>
<evidence type="ECO:0000256" key="3">
    <source>
        <dbReference type="ARBA" id="ARBA00023163"/>
    </source>
</evidence>
<keyword evidence="3" id="KW-0804">Transcription</keyword>
<protein>
    <submittedName>
        <fullName evidence="5">AraC family transcriptional regulator</fullName>
    </submittedName>
</protein>
<proteinExistence type="predicted"/>
<evidence type="ECO:0000256" key="2">
    <source>
        <dbReference type="ARBA" id="ARBA00023125"/>
    </source>
</evidence>
<gene>
    <name evidence="5" type="ORF">EGI15_00350</name>
</gene>
<dbReference type="PANTHER" id="PTHR47893:SF1">
    <property type="entry name" value="REGULATORY PROTEIN PCHR"/>
    <property type="match status" value="1"/>
</dbReference>
<reference evidence="5 6" key="1">
    <citation type="submission" date="2018-11" db="EMBL/GenBank/DDBJ databases">
        <title>Proposal to divide the Flavobacteriaceae and reorganize its genera based on Amino Acid Identity values calculated from whole genome sequences.</title>
        <authorList>
            <person name="Nicholson A.C."/>
            <person name="Gulvik C.A."/>
            <person name="Whitney A.M."/>
            <person name="Humrighouse B.W."/>
            <person name="Bell M."/>
            <person name="Holmes B."/>
            <person name="Steigerwalt A."/>
            <person name="Villarma A."/>
            <person name="Sheth M."/>
            <person name="Batra D."/>
            <person name="Pryor J."/>
            <person name="Bernardet J.-F."/>
            <person name="Hugo C."/>
            <person name="Kampfer P."/>
            <person name="Newman J."/>
            <person name="Mcquiston J.R."/>
        </authorList>
    </citation>
    <scope>NUCLEOTIDE SEQUENCE [LARGE SCALE GENOMIC DNA]</scope>
    <source>
        <strain evidence="5 6">G0235</strain>
    </source>
</reference>
<dbReference type="InterPro" id="IPR009057">
    <property type="entry name" value="Homeodomain-like_sf"/>
</dbReference>